<organism evidence="3">
    <name type="scientific">Aquifex aeolicus</name>
    <dbReference type="NCBI Taxonomy" id="63363"/>
    <lineage>
        <taxon>Bacteria</taxon>
        <taxon>Pseudomonadati</taxon>
        <taxon>Aquificota</taxon>
        <taxon>Aquificia</taxon>
        <taxon>Aquificales</taxon>
        <taxon>Aquificaceae</taxon>
        <taxon>Aquifex</taxon>
    </lineage>
</organism>
<evidence type="ECO:0000256" key="1">
    <source>
        <dbReference type="SAM" id="Coils"/>
    </source>
</evidence>
<evidence type="ECO:0000259" key="2">
    <source>
        <dbReference type="PROSITE" id="PS51787"/>
    </source>
</evidence>
<dbReference type="InterPro" id="IPR015947">
    <property type="entry name" value="PUA-like_sf"/>
</dbReference>
<dbReference type="Gene3D" id="2.30.130.40">
    <property type="entry name" value="LON domain-like"/>
    <property type="match status" value="1"/>
</dbReference>
<reference evidence="3" key="1">
    <citation type="journal article" date="2020" name="mSystems">
        <title>Genome- and Community-Level Interaction Insights into Carbon Utilization and Element Cycling Functions of Hydrothermarchaeota in Hydrothermal Sediment.</title>
        <authorList>
            <person name="Zhou Z."/>
            <person name="Liu Y."/>
            <person name="Xu W."/>
            <person name="Pan J."/>
            <person name="Luo Z.H."/>
            <person name="Li M."/>
        </authorList>
    </citation>
    <scope>NUCLEOTIDE SEQUENCE [LARGE SCALE GENOMIC DNA]</scope>
    <source>
        <strain evidence="3">HyVt-501</strain>
    </source>
</reference>
<dbReference type="GO" id="GO:0006515">
    <property type="term" value="P:protein quality control for misfolded or incompletely synthesized proteins"/>
    <property type="evidence" value="ECO:0007669"/>
    <property type="project" value="TreeGrafter"/>
</dbReference>
<dbReference type="Pfam" id="PF02190">
    <property type="entry name" value="LON_substr_bdg"/>
    <property type="match status" value="1"/>
</dbReference>
<comment type="caution">
    <text evidence="3">The sequence shown here is derived from an EMBL/GenBank/DDBJ whole genome shotgun (WGS) entry which is preliminary data.</text>
</comment>
<dbReference type="PROSITE" id="PS51787">
    <property type="entry name" value="LON_N"/>
    <property type="match status" value="1"/>
</dbReference>
<dbReference type="EMBL" id="DRNB01000195">
    <property type="protein sequence ID" value="HHJ64333.1"/>
    <property type="molecule type" value="Genomic_DNA"/>
</dbReference>
<dbReference type="GO" id="GO:0004176">
    <property type="term" value="F:ATP-dependent peptidase activity"/>
    <property type="evidence" value="ECO:0007669"/>
    <property type="project" value="InterPro"/>
</dbReference>
<dbReference type="SUPFAM" id="SSF88697">
    <property type="entry name" value="PUA domain-like"/>
    <property type="match status" value="1"/>
</dbReference>
<dbReference type="SMART" id="SM00464">
    <property type="entry name" value="LON"/>
    <property type="match status" value="1"/>
</dbReference>
<dbReference type="GO" id="GO:0004252">
    <property type="term" value="F:serine-type endopeptidase activity"/>
    <property type="evidence" value="ECO:0007669"/>
    <property type="project" value="InterPro"/>
</dbReference>
<proteinExistence type="predicted"/>
<feature type="non-terminal residue" evidence="3">
    <location>
        <position position="271"/>
    </location>
</feature>
<dbReference type="Gene3D" id="1.20.58.1480">
    <property type="match status" value="1"/>
</dbReference>
<dbReference type="PANTHER" id="PTHR43718:SF2">
    <property type="entry name" value="LON PROTEASE HOMOLOG, MITOCHONDRIAL"/>
    <property type="match status" value="1"/>
</dbReference>
<dbReference type="GO" id="GO:0005524">
    <property type="term" value="F:ATP binding"/>
    <property type="evidence" value="ECO:0007669"/>
    <property type="project" value="InterPro"/>
</dbReference>
<dbReference type="InterPro" id="IPR027065">
    <property type="entry name" value="Lon_Prtase"/>
</dbReference>
<name>A0A7C5Q384_AQUAO</name>
<gene>
    <name evidence="3" type="ORF">ENJ61_05425</name>
</gene>
<keyword evidence="1" id="KW-0175">Coiled coil</keyword>
<evidence type="ECO:0000313" key="3">
    <source>
        <dbReference type="EMBL" id="HHJ64333.1"/>
    </source>
</evidence>
<protein>
    <submittedName>
        <fullName evidence="3">Endopeptidase La</fullName>
    </submittedName>
</protein>
<dbReference type="InterPro" id="IPR046336">
    <property type="entry name" value="Lon_prtase_N_sf"/>
</dbReference>
<dbReference type="Proteomes" id="UP000885792">
    <property type="component" value="Unassembled WGS sequence"/>
</dbReference>
<accession>A0A7C5Q384</accession>
<dbReference type="PANTHER" id="PTHR43718">
    <property type="entry name" value="LON PROTEASE"/>
    <property type="match status" value="1"/>
</dbReference>
<dbReference type="InterPro" id="IPR003111">
    <property type="entry name" value="Lon_prtase_N"/>
</dbReference>
<sequence>MQIPEVPDTPREYPLMPLRDIVIFPTMVLPLFVGRPFSIKAVEESARGDKLIFLVLQKEKETEEPSAEDLHSVGIIAHIIRVVPIEENRIKVLVQGIRRGILKRIDKADDHYRALVEPVAEPETSPKDLSVEEKALIKSVKELLDKAISLGKQVIPDIVMIVREMEDPGRLADLIASILEMKSEEAQKVLETFDPRERLRLVHQFLLNEVGILEVKQQISAQAREQIEKEQREYFLRQQLKAIQEELGEADERRAEIEEYRRKLSELQLEE</sequence>
<dbReference type="AlphaFoldDB" id="A0A7C5Q384"/>
<feature type="domain" description="Lon N-terminal" evidence="2">
    <location>
        <begin position="13"/>
        <end position="210"/>
    </location>
</feature>
<feature type="coiled-coil region" evidence="1">
    <location>
        <begin position="213"/>
        <end position="270"/>
    </location>
</feature>